<reference evidence="4" key="1">
    <citation type="journal article" date="2019" name="Int. J. Syst. Evol. Microbiol.">
        <title>The Global Catalogue of Microorganisms (GCM) 10K type strain sequencing project: providing services to taxonomists for standard genome sequencing and annotation.</title>
        <authorList>
            <consortium name="The Broad Institute Genomics Platform"/>
            <consortium name="The Broad Institute Genome Sequencing Center for Infectious Disease"/>
            <person name="Wu L."/>
            <person name="Ma J."/>
        </authorList>
    </citation>
    <scope>NUCLEOTIDE SEQUENCE [LARGE SCALE GENOMIC DNA]</scope>
    <source>
        <strain evidence="4">CGMCC 1.7064</strain>
    </source>
</reference>
<proteinExistence type="predicted"/>
<dbReference type="Proteomes" id="UP000642509">
    <property type="component" value="Unassembled WGS sequence"/>
</dbReference>
<keyword evidence="4" id="KW-1185">Reference proteome</keyword>
<dbReference type="PANTHER" id="PTHR41287:SF1">
    <property type="entry name" value="PROTEIN YMFN"/>
    <property type="match status" value="1"/>
</dbReference>
<feature type="domain" description="Terminase large subunit-like endonuclease" evidence="2">
    <location>
        <begin position="359"/>
        <end position="473"/>
    </location>
</feature>
<protein>
    <recommendedName>
        <fullName evidence="5">Terminase</fullName>
    </recommendedName>
</protein>
<dbReference type="RefSeq" id="WP_188803428.1">
    <property type="nucleotide sequence ID" value="NZ_BAAAOU010000003.1"/>
</dbReference>
<dbReference type="EMBL" id="BMLQ01000001">
    <property type="protein sequence ID" value="GGO40347.1"/>
    <property type="molecule type" value="Genomic_DNA"/>
</dbReference>
<evidence type="ECO:0000259" key="2">
    <source>
        <dbReference type="Pfam" id="PF20441"/>
    </source>
</evidence>
<evidence type="ECO:0000313" key="3">
    <source>
        <dbReference type="EMBL" id="GGO40347.1"/>
    </source>
</evidence>
<name>A0ABQ2LMR4_9MICC</name>
<gene>
    <name evidence="3" type="ORF">GCM10010977_02500</name>
</gene>
<dbReference type="InterPro" id="IPR046461">
    <property type="entry name" value="TerL_ATPase"/>
</dbReference>
<dbReference type="Gene3D" id="3.30.420.240">
    <property type="match status" value="1"/>
</dbReference>
<dbReference type="Gene3D" id="3.40.50.300">
    <property type="entry name" value="P-loop containing nucleotide triphosphate hydrolases"/>
    <property type="match status" value="1"/>
</dbReference>
<evidence type="ECO:0000259" key="1">
    <source>
        <dbReference type="Pfam" id="PF03354"/>
    </source>
</evidence>
<dbReference type="Pfam" id="PF03354">
    <property type="entry name" value="TerL_ATPase"/>
    <property type="match status" value="1"/>
</dbReference>
<dbReference type="InterPro" id="IPR027417">
    <property type="entry name" value="P-loop_NTPase"/>
</dbReference>
<dbReference type="PANTHER" id="PTHR41287">
    <property type="match status" value="1"/>
</dbReference>
<evidence type="ECO:0000313" key="4">
    <source>
        <dbReference type="Proteomes" id="UP000642509"/>
    </source>
</evidence>
<dbReference type="Pfam" id="PF20441">
    <property type="entry name" value="TerL_nuclease"/>
    <property type="match status" value="1"/>
</dbReference>
<organism evidence="3 4">
    <name type="scientific">Citricoccus zhacaiensis</name>
    <dbReference type="NCBI Taxonomy" id="489142"/>
    <lineage>
        <taxon>Bacteria</taxon>
        <taxon>Bacillati</taxon>
        <taxon>Actinomycetota</taxon>
        <taxon>Actinomycetes</taxon>
        <taxon>Micrococcales</taxon>
        <taxon>Micrococcaceae</taxon>
        <taxon>Citricoccus</taxon>
    </lineage>
</organism>
<dbReference type="InterPro" id="IPR046462">
    <property type="entry name" value="TerL_nuclease"/>
</dbReference>
<comment type="caution">
    <text evidence="3">The sequence shown here is derived from an EMBL/GenBank/DDBJ whole genome shotgun (WGS) entry which is preliminary data.</text>
</comment>
<dbReference type="InterPro" id="IPR005021">
    <property type="entry name" value="Terminase_largesu-like"/>
</dbReference>
<evidence type="ECO:0008006" key="5">
    <source>
        <dbReference type="Google" id="ProtNLM"/>
    </source>
</evidence>
<feature type="domain" description="Terminase large subunit-like ATPase" evidence="1">
    <location>
        <begin position="74"/>
        <end position="217"/>
    </location>
</feature>
<sequence length="491" mass="53437">MAAPGRKAAVDPSPLPFSPRATGAARFVRFAEKFVKVPKGTGARAPMRIRDWQRDLAGSVLDAEVQPRTAGWLLPRGQGKSTLVAALGLYDLMCGEEGASVVVVAVDERQARIVFNTAKRMVELSPELETRVQVYADRLVVPARGASFAVLPASAPSLEGLDFTLAIVDEAGVVSRDVFEVVSLAGGKRERSTLIAIGTPGPDPDDSVLADLRNYAREHPEDTSQVYREHSAAGFEDHPIDCEHCWKLANPALDDFLYRDAVRALLPPKTRESTFRRARLGQWVTDTSGGFLADGVWDGLAEPRPIPPGADVIVSLDGSFNSDSTAIVVATVDRRPHFTVGGLWQAPPELPGWQVPVLEVEDRIRELAETFNVREVVVDPFRWQRTMQVLEADGLPVVSFPWSASRITAATADFFGACVNAGLTHDGDARLAAHIGAAVVHEDSKGGIRLDKAKRRGRKIDLAAAALMAHSRATWLATRPQKRRRARSFRT</sequence>
<accession>A0ABQ2LMR4</accession>